<gene>
    <name evidence="1" type="ORF">CTOB1V02_LOCUS5582</name>
</gene>
<sequence length="113" mass="12729">MFRALCFSLLVSMALIVLQQVQGKETPTQEDLVDYMAKRGCPIDACPRNYQPQLVSRSELDDFSAIQNEDSVAVNNRIQTMGNSDRRTINEFRPKSSLNQSIGPEVYIGRGFV</sequence>
<dbReference type="AlphaFoldDB" id="A0A7R8WE52"/>
<protein>
    <submittedName>
        <fullName evidence="1">Uncharacterized protein</fullName>
    </submittedName>
</protein>
<evidence type="ECO:0000313" key="1">
    <source>
        <dbReference type="EMBL" id="CAD7227683.1"/>
    </source>
</evidence>
<organism evidence="1">
    <name type="scientific">Cyprideis torosa</name>
    <dbReference type="NCBI Taxonomy" id="163714"/>
    <lineage>
        <taxon>Eukaryota</taxon>
        <taxon>Metazoa</taxon>
        <taxon>Ecdysozoa</taxon>
        <taxon>Arthropoda</taxon>
        <taxon>Crustacea</taxon>
        <taxon>Oligostraca</taxon>
        <taxon>Ostracoda</taxon>
        <taxon>Podocopa</taxon>
        <taxon>Podocopida</taxon>
        <taxon>Cytherocopina</taxon>
        <taxon>Cytheroidea</taxon>
        <taxon>Cytherideidae</taxon>
        <taxon>Cyprideis</taxon>
    </lineage>
</organism>
<dbReference type="EMBL" id="OB661219">
    <property type="protein sequence ID" value="CAD7227683.1"/>
    <property type="molecule type" value="Genomic_DNA"/>
</dbReference>
<proteinExistence type="predicted"/>
<name>A0A7R8WE52_9CRUS</name>
<accession>A0A7R8WE52</accession>
<reference evidence="1" key="1">
    <citation type="submission" date="2020-11" db="EMBL/GenBank/DDBJ databases">
        <authorList>
            <person name="Tran Van P."/>
        </authorList>
    </citation>
    <scope>NUCLEOTIDE SEQUENCE</scope>
</reference>